<proteinExistence type="predicted"/>
<name>A0ABQ4M2A1_9BACL</name>
<sequence length="48" mass="4781">MAKVVIIGGGIGGLCTAYALQQRGHDVTLYEGASTYQSPGAGLGIGTK</sequence>
<comment type="caution">
    <text evidence="2">The sequence shown here is derived from an EMBL/GenBank/DDBJ whole genome shotgun (WGS) entry which is preliminary data.</text>
</comment>
<gene>
    <name evidence="2" type="ORF">J21TS3_44780</name>
</gene>
<dbReference type="Pfam" id="PF01266">
    <property type="entry name" value="DAO"/>
    <property type="match status" value="1"/>
</dbReference>
<dbReference type="InterPro" id="IPR036188">
    <property type="entry name" value="FAD/NAD-bd_sf"/>
</dbReference>
<protein>
    <recommendedName>
        <fullName evidence="1">FAD dependent oxidoreductase domain-containing protein</fullName>
    </recommendedName>
</protein>
<dbReference type="EMBL" id="BORW01000035">
    <property type="protein sequence ID" value="GIO69657.1"/>
    <property type="molecule type" value="Genomic_DNA"/>
</dbReference>
<reference evidence="2 3" key="1">
    <citation type="submission" date="2021-03" db="EMBL/GenBank/DDBJ databases">
        <title>Antimicrobial resistance genes in bacteria isolated from Japanese honey, and their potential for conferring macrolide and lincosamide resistance in the American foulbrood pathogen Paenibacillus larvae.</title>
        <authorList>
            <person name="Okamoto M."/>
            <person name="Kumagai M."/>
            <person name="Kanamori H."/>
            <person name="Takamatsu D."/>
        </authorList>
    </citation>
    <scope>NUCLEOTIDE SEQUENCE [LARGE SCALE GENOMIC DNA]</scope>
    <source>
        <strain evidence="2 3">J21TS3</strain>
    </source>
</reference>
<dbReference type="SUPFAM" id="SSF51905">
    <property type="entry name" value="FAD/NAD(P)-binding domain"/>
    <property type="match status" value="1"/>
</dbReference>
<dbReference type="RefSeq" id="WP_212952207.1">
    <property type="nucleotide sequence ID" value="NZ_BORW01000035.1"/>
</dbReference>
<evidence type="ECO:0000313" key="2">
    <source>
        <dbReference type="EMBL" id="GIO69657.1"/>
    </source>
</evidence>
<evidence type="ECO:0000259" key="1">
    <source>
        <dbReference type="Pfam" id="PF01266"/>
    </source>
</evidence>
<accession>A0ABQ4M2A1</accession>
<dbReference type="PANTHER" id="PTHR42923">
    <property type="entry name" value="PROTOPORPHYRINOGEN OXIDASE"/>
    <property type="match status" value="1"/>
</dbReference>
<dbReference type="Proteomes" id="UP000680638">
    <property type="component" value="Unassembled WGS sequence"/>
</dbReference>
<dbReference type="InterPro" id="IPR006076">
    <property type="entry name" value="FAD-dep_OxRdtase"/>
</dbReference>
<organism evidence="2 3">
    <name type="scientific">Paenibacillus cookii</name>
    <dbReference type="NCBI Taxonomy" id="157839"/>
    <lineage>
        <taxon>Bacteria</taxon>
        <taxon>Bacillati</taxon>
        <taxon>Bacillota</taxon>
        <taxon>Bacilli</taxon>
        <taxon>Bacillales</taxon>
        <taxon>Paenibacillaceae</taxon>
        <taxon>Paenibacillus</taxon>
    </lineage>
</organism>
<dbReference type="Gene3D" id="3.50.50.60">
    <property type="entry name" value="FAD/NAD(P)-binding domain"/>
    <property type="match status" value="1"/>
</dbReference>
<feature type="domain" description="FAD dependent oxidoreductase" evidence="1">
    <location>
        <begin position="3"/>
        <end position="33"/>
    </location>
</feature>
<dbReference type="InterPro" id="IPR050464">
    <property type="entry name" value="Zeta_carotene_desat/Oxidored"/>
</dbReference>
<evidence type="ECO:0000313" key="3">
    <source>
        <dbReference type="Proteomes" id="UP000680638"/>
    </source>
</evidence>
<keyword evidence="3" id="KW-1185">Reference proteome</keyword>